<evidence type="ECO:0000313" key="3">
    <source>
        <dbReference type="Proteomes" id="UP000007319"/>
    </source>
</evidence>
<feature type="non-terminal residue" evidence="2">
    <location>
        <position position="29"/>
    </location>
</feature>
<sequence length="29" mass="3056">MAAADKLGLGYWWALGLSPLIVGLLGRGR</sequence>
<accession>A0A9P1NLY9</accession>
<proteinExistence type="predicted"/>
<protein>
    <submittedName>
        <fullName evidence="2">Uncharacterized protein</fullName>
    </submittedName>
</protein>
<evidence type="ECO:0000313" key="2">
    <source>
        <dbReference type="EMBL" id="CCC98156.1"/>
    </source>
</evidence>
<dbReference type="Proteomes" id="UP000007319">
    <property type="component" value="Chromosome"/>
</dbReference>
<dbReference type="EMBL" id="HE577327">
    <property type="protein sequence ID" value="CCC98156.1"/>
    <property type="molecule type" value="Genomic_DNA"/>
</dbReference>
<organism evidence="2 3">
    <name type="scientific">Azospirillum baldaniorum</name>
    <dbReference type="NCBI Taxonomy" id="1064539"/>
    <lineage>
        <taxon>Bacteria</taxon>
        <taxon>Pseudomonadati</taxon>
        <taxon>Pseudomonadota</taxon>
        <taxon>Alphaproteobacteria</taxon>
        <taxon>Rhodospirillales</taxon>
        <taxon>Azospirillaceae</taxon>
        <taxon>Azospirillum</taxon>
    </lineage>
</organism>
<dbReference type="KEGG" id="abs:AZOBR_110130"/>
<evidence type="ECO:0000256" key="1">
    <source>
        <dbReference type="SAM" id="Phobius"/>
    </source>
</evidence>
<keyword evidence="1" id="KW-0472">Membrane</keyword>
<gene>
    <name evidence="2" type="ORF">AZOBR_110130</name>
</gene>
<reference evidence="2 3" key="1">
    <citation type="journal article" date="2011" name="PLoS Genet.">
        <title>Azospirillum genomes reveal transition of bacteria from aquatic to terrestrial environments.</title>
        <authorList>
            <person name="Wisniewski-Dye F."/>
            <person name="Borziak K."/>
            <person name="Khalsa-Moyers G."/>
            <person name="Alexandre G."/>
            <person name="Sukharnikov L.O."/>
            <person name="Wuichet K."/>
            <person name="Hurst G.B."/>
            <person name="McDonald W.H."/>
            <person name="Robertson J.S."/>
            <person name="Barbe V."/>
            <person name="Calteau A."/>
            <person name="Rouy Z."/>
            <person name="Mangenot S."/>
            <person name="Prigent-Combaret C."/>
            <person name="Normand P."/>
            <person name="Boyer M."/>
            <person name="Siguier P."/>
            <person name="Dessaux Y."/>
            <person name="Elmerich C."/>
            <person name="Condemine G."/>
            <person name="Krishnen G."/>
            <person name="Kennedy I."/>
            <person name="Paterson A.H."/>
            <person name="Gonzalez V."/>
            <person name="Mavingui P."/>
            <person name="Zhulin I.B."/>
        </authorList>
    </citation>
    <scope>NUCLEOTIDE SEQUENCE [LARGE SCALE GENOMIC DNA]</scope>
    <source>
        <strain evidence="2 3">Sp245</strain>
    </source>
</reference>
<dbReference type="AlphaFoldDB" id="A0A9P1NLY9"/>
<feature type="transmembrane region" description="Helical" evidence="1">
    <location>
        <begin position="12"/>
        <end position="28"/>
    </location>
</feature>
<keyword evidence="1" id="KW-1133">Transmembrane helix</keyword>
<keyword evidence="3" id="KW-1185">Reference proteome</keyword>
<keyword evidence="1" id="KW-0812">Transmembrane</keyword>
<name>A0A9P1NLY9_9PROT</name>